<dbReference type="AlphaFoldDB" id="A0A6C2UHW8"/>
<accession>A0A6C2UHW8</accession>
<dbReference type="EMBL" id="CAAHFH010000001">
    <property type="protein sequence ID" value="VGO19795.1"/>
    <property type="molecule type" value="Genomic_DNA"/>
</dbReference>
<keyword evidence="1" id="KW-0238">DNA-binding</keyword>
<keyword evidence="3" id="KW-1185">Reference proteome</keyword>
<evidence type="ECO:0000313" key="3">
    <source>
        <dbReference type="Proteomes" id="UP000346198"/>
    </source>
</evidence>
<reference evidence="2 3" key="1">
    <citation type="submission" date="2019-04" db="EMBL/GenBank/DDBJ databases">
        <authorList>
            <person name="Van Vliet M D."/>
        </authorList>
    </citation>
    <scope>NUCLEOTIDE SEQUENCE [LARGE SCALE GENOMIC DNA]</scope>
    <source>
        <strain evidence="2 3">F21</strain>
    </source>
</reference>
<proteinExistence type="predicted"/>
<protein>
    <recommendedName>
        <fullName evidence="4">Phage integrase SAM-like domain-containing protein</fullName>
    </recommendedName>
</protein>
<dbReference type="SUPFAM" id="SSF56349">
    <property type="entry name" value="DNA breaking-rejoining enzymes"/>
    <property type="match status" value="1"/>
</dbReference>
<dbReference type="InterPro" id="IPR011010">
    <property type="entry name" value="DNA_brk_join_enz"/>
</dbReference>
<dbReference type="GO" id="GO:0003677">
    <property type="term" value="F:DNA binding"/>
    <property type="evidence" value="ECO:0007669"/>
    <property type="project" value="UniProtKB-KW"/>
</dbReference>
<dbReference type="Proteomes" id="UP000346198">
    <property type="component" value="Unassembled WGS sequence"/>
</dbReference>
<name>A0A6C2UHW8_9BACT</name>
<dbReference type="Gene3D" id="1.10.150.130">
    <property type="match status" value="1"/>
</dbReference>
<dbReference type="InterPro" id="IPR010998">
    <property type="entry name" value="Integrase_recombinase_N"/>
</dbReference>
<evidence type="ECO:0000256" key="1">
    <source>
        <dbReference type="ARBA" id="ARBA00023125"/>
    </source>
</evidence>
<sequence>MKVADAWEEFCNDTTSGITAKDDTMRASAGYWNAFTTWLGKKSPRIEFMRAITPKDGKAYSRKLKGELATGTYQKHIRLLRLLFDVVAAEARINENPFDGITTKDDDYTSIKVMLPDGDRLVPYRIEL</sequence>
<dbReference type="RefSeq" id="WP_136061234.1">
    <property type="nucleotide sequence ID" value="NZ_CAAHFH010000001.1"/>
</dbReference>
<evidence type="ECO:0008006" key="4">
    <source>
        <dbReference type="Google" id="ProtNLM"/>
    </source>
</evidence>
<organism evidence="2 3">
    <name type="scientific">Pontiella sulfatireligans</name>
    <dbReference type="NCBI Taxonomy" id="2750658"/>
    <lineage>
        <taxon>Bacteria</taxon>
        <taxon>Pseudomonadati</taxon>
        <taxon>Kiritimatiellota</taxon>
        <taxon>Kiritimatiellia</taxon>
        <taxon>Kiritimatiellales</taxon>
        <taxon>Pontiellaceae</taxon>
        <taxon>Pontiella</taxon>
    </lineage>
</organism>
<gene>
    <name evidence="2" type="ORF">SCARR_01855</name>
</gene>
<evidence type="ECO:0000313" key="2">
    <source>
        <dbReference type="EMBL" id="VGO19795.1"/>
    </source>
</evidence>